<evidence type="ECO:0000256" key="1">
    <source>
        <dbReference type="SAM" id="Phobius"/>
    </source>
</evidence>
<evidence type="ECO:0000313" key="3">
    <source>
        <dbReference type="Proteomes" id="UP000002281"/>
    </source>
</evidence>
<feature type="transmembrane region" description="Helical" evidence="1">
    <location>
        <begin position="48"/>
        <end position="75"/>
    </location>
</feature>
<keyword evidence="1" id="KW-0472">Membrane</keyword>
<dbReference type="AlphaFoldDB" id="A0A9L0RMJ1"/>
<keyword evidence="1" id="KW-0812">Transmembrane</keyword>
<evidence type="ECO:0000313" key="2">
    <source>
        <dbReference type="Ensembl" id="ENSECAP00000063992.1"/>
    </source>
</evidence>
<keyword evidence="1" id="KW-1133">Transmembrane helix</keyword>
<protein>
    <submittedName>
        <fullName evidence="2">Uncharacterized protein</fullName>
    </submittedName>
</protein>
<dbReference type="Ensembl" id="ENSECAT00000145212.1">
    <property type="protein sequence ID" value="ENSECAP00000086514.1"/>
    <property type="gene ID" value="ENSECAG00000046471.1"/>
</dbReference>
<sequence length="137" mass="14670">MLCHSLLPCSVSAEKSTDSLMGFPLYVTCGLSLAAFRIISLSLILDTLIIICLGVGLFGLILFGALCASCTWMSVCFLKLGKFSSIISSNKFSATLSLSSTSGTPIIRMLPHLILSQSSLRLFSFCLILFSFSVQLG</sequence>
<dbReference type="GeneTree" id="ENSGT01010000224264"/>
<dbReference type="Proteomes" id="UP000002281">
    <property type="component" value="Chromosome 15"/>
</dbReference>
<name>A0A9L0RMJ1_HORSE</name>
<dbReference type="Ensembl" id="ENSECAT00000100249.1">
    <property type="protein sequence ID" value="ENSECAP00000063992.1"/>
    <property type="gene ID" value="ENSECAG00000046471.1"/>
</dbReference>
<reference evidence="2" key="2">
    <citation type="submission" date="2025-05" db="UniProtKB">
        <authorList>
            <consortium name="Ensembl"/>
        </authorList>
    </citation>
    <scope>IDENTIFICATION</scope>
    <source>
        <strain evidence="2">Thoroughbred</strain>
    </source>
</reference>
<feature type="transmembrane region" description="Helical" evidence="1">
    <location>
        <begin position="23"/>
        <end position="41"/>
    </location>
</feature>
<proteinExistence type="predicted"/>
<reference evidence="2 3" key="1">
    <citation type="journal article" date="2009" name="Science">
        <title>Genome sequence, comparative analysis, and population genetics of the domestic horse.</title>
        <authorList>
            <consortium name="Broad Institute Genome Sequencing Platform"/>
            <consortium name="Broad Institute Whole Genome Assembly Team"/>
            <person name="Wade C.M."/>
            <person name="Giulotto E."/>
            <person name="Sigurdsson S."/>
            <person name="Zoli M."/>
            <person name="Gnerre S."/>
            <person name="Imsland F."/>
            <person name="Lear T.L."/>
            <person name="Adelson D.L."/>
            <person name="Bailey E."/>
            <person name="Bellone R.R."/>
            <person name="Bloecker H."/>
            <person name="Distl O."/>
            <person name="Edgar R.C."/>
            <person name="Garber M."/>
            <person name="Leeb T."/>
            <person name="Mauceli E."/>
            <person name="MacLeod J.N."/>
            <person name="Penedo M.C.T."/>
            <person name="Raison J.M."/>
            <person name="Sharpe T."/>
            <person name="Vogel J."/>
            <person name="Andersson L."/>
            <person name="Antczak D.F."/>
            <person name="Biagi T."/>
            <person name="Binns M.M."/>
            <person name="Chowdhary B.P."/>
            <person name="Coleman S.J."/>
            <person name="Della Valle G."/>
            <person name="Fryc S."/>
            <person name="Guerin G."/>
            <person name="Hasegawa T."/>
            <person name="Hill E.W."/>
            <person name="Jurka J."/>
            <person name="Kiialainen A."/>
            <person name="Lindgren G."/>
            <person name="Liu J."/>
            <person name="Magnani E."/>
            <person name="Mickelson J.R."/>
            <person name="Murray J."/>
            <person name="Nergadze S.G."/>
            <person name="Onofrio R."/>
            <person name="Pedroni S."/>
            <person name="Piras M.F."/>
            <person name="Raudsepp T."/>
            <person name="Rocchi M."/>
            <person name="Roeed K.H."/>
            <person name="Ryder O.A."/>
            <person name="Searle S."/>
            <person name="Skow L."/>
            <person name="Swinburne J.E."/>
            <person name="Syvaenen A.C."/>
            <person name="Tozaki T."/>
            <person name="Valberg S.J."/>
            <person name="Vaudin M."/>
            <person name="White J.R."/>
            <person name="Zody M.C."/>
            <person name="Lander E.S."/>
            <person name="Lindblad-Toh K."/>
        </authorList>
    </citation>
    <scope>NUCLEOTIDE SEQUENCE [LARGE SCALE GENOMIC DNA]</scope>
    <source>
        <strain evidence="2 3">Thoroughbred</strain>
    </source>
</reference>
<keyword evidence="3" id="KW-1185">Reference proteome</keyword>
<organism evidence="2 3">
    <name type="scientific">Equus caballus</name>
    <name type="common">Horse</name>
    <dbReference type="NCBI Taxonomy" id="9796"/>
    <lineage>
        <taxon>Eukaryota</taxon>
        <taxon>Metazoa</taxon>
        <taxon>Chordata</taxon>
        <taxon>Craniata</taxon>
        <taxon>Vertebrata</taxon>
        <taxon>Euteleostomi</taxon>
        <taxon>Mammalia</taxon>
        <taxon>Eutheria</taxon>
        <taxon>Laurasiatheria</taxon>
        <taxon>Perissodactyla</taxon>
        <taxon>Equidae</taxon>
        <taxon>Equus</taxon>
    </lineage>
</organism>
<accession>A0A9L0RMJ1</accession>